<name>A0ABS4IIV6_9BACI</name>
<keyword evidence="2" id="KW-1185">Reference proteome</keyword>
<comment type="caution">
    <text evidence="1">The sequence shown here is derived from an EMBL/GenBank/DDBJ whole genome shotgun (WGS) entry which is preliminary data.</text>
</comment>
<accession>A0ABS4IIV6</accession>
<reference evidence="1 2" key="1">
    <citation type="submission" date="2021-03" db="EMBL/GenBank/DDBJ databases">
        <title>Genomic Encyclopedia of Type Strains, Phase IV (KMG-IV): sequencing the most valuable type-strain genomes for metagenomic binning, comparative biology and taxonomic classification.</title>
        <authorList>
            <person name="Goeker M."/>
        </authorList>
    </citation>
    <scope>NUCLEOTIDE SEQUENCE [LARGE SCALE GENOMIC DNA]</scope>
    <source>
        <strain evidence="1 2">DSM 25609</strain>
    </source>
</reference>
<evidence type="ECO:0000313" key="1">
    <source>
        <dbReference type="EMBL" id="MBP1970903.1"/>
    </source>
</evidence>
<evidence type="ECO:0000313" key="2">
    <source>
        <dbReference type="Proteomes" id="UP001519345"/>
    </source>
</evidence>
<organism evidence="1 2">
    <name type="scientific">Virgibacillus natechei</name>
    <dbReference type="NCBI Taxonomy" id="1216297"/>
    <lineage>
        <taxon>Bacteria</taxon>
        <taxon>Bacillati</taxon>
        <taxon>Bacillota</taxon>
        <taxon>Bacilli</taxon>
        <taxon>Bacillales</taxon>
        <taxon>Bacillaceae</taxon>
        <taxon>Virgibacillus</taxon>
    </lineage>
</organism>
<dbReference type="EMBL" id="JAGGKX010000018">
    <property type="protein sequence ID" value="MBP1970903.1"/>
    <property type="molecule type" value="Genomic_DNA"/>
</dbReference>
<sequence>MSKTNNMLVASAVSGVFIGWVMKNSIAKRQQRVEYKPILDMLKRKERNMYEEGRRRANELSQIKQEITNKVVQ</sequence>
<dbReference type="Proteomes" id="UP001519345">
    <property type="component" value="Unassembled WGS sequence"/>
</dbReference>
<proteinExistence type="predicted"/>
<protein>
    <recommendedName>
        <fullName evidence="3">YtxH domain-containing protein</fullName>
    </recommendedName>
</protein>
<dbReference type="RefSeq" id="WP_209463993.1">
    <property type="nucleotide sequence ID" value="NZ_CP110224.1"/>
</dbReference>
<evidence type="ECO:0008006" key="3">
    <source>
        <dbReference type="Google" id="ProtNLM"/>
    </source>
</evidence>
<gene>
    <name evidence="1" type="ORF">J2Z83_003039</name>
</gene>